<dbReference type="Proteomes" id="UP000182498">
    <property type="component" value="Unassembled WGS sequence"/>
</dbReference>
<dbReference type="InterPro" id="IPR029060">
    <property type="entry name" value="PIN-like_dom_sf"/>
</dbReference>
<evidence type="ECO:0000259" key="8">
    <source>
        <dbReference type="Pfam" id="PF01850"/>
    </source>
</evidence>
<protein>
    <submittedName>
        <fullName evidence="9">Predicted nucleic acid-binding protein, contains PIN domain</fullName>
    </submittedName>
</protein>
<evidence type="ECO:0000256" key="6">
    <source>
        <dbReference type="ARBA" id="ARBA00022842"/>
    </source>
</evidence>
<name>A0A0X2NP88_9CORY</name>
<proteinExistence type="inferred from homology"/>
<dbReference type="SUPFAM" id="SSF88723">
    <property type="entry name" value="PIN domain-like"/>
    <property type="match status" value="1"/>
</dbReference>
<comment type="similarity">
    <text evidence="7">Belongs to the PINc/VapC protein family.</text>
</comment>
<dbReference type="PANTHER" id="PTHR33653">
    <property type="entry name" value="RIBONUCLEASE VAPC2"/>
    <property type="match status" value="1"/>
</dbReference>
<evidence type="ECO:0000256" key="7">
    <source>
        <dbReference type="ARBA" id="ARBA00038093"/>
    </source>
</evidence>
<comment type="cofactor">
    <cofactor evidence="1">
        <name>Mg(2+)</name>
        <dbReference type="ChEBI" id="CHEBI:18420"/>
    </cofactor>
</comment>
<keyword evidence="3" id="KW-0540">Nuclease</keyword>
<dbReference type="GO" id="GO:0016787">
    <property type="term" value="F:hydrolase activity"/>
    <property type="evidence" value="ECO:0007669"/>
    <property type="project" value="UniProtKB-KW"/>
</dbReference>
<gene>
    <name evidence="9" type="ORF">CVAR292_01945</name>
</gene>
<evidence type="ECO:0000256" key="1">
    <source>
        <dbReference type="ARBA" id="ARBA00001946"/>
    </source>
</evidence>
<keyword evidence="5" id="KW-0378">Hydrolase</keyword>
<organism evidence="9 10">
    <name type="scientific">Corynebacterium variabile</name>
    <dbReference type="NCBI Taxonomy" id="1727"/>
    <lineage>
        <taxon>Bacteria</taxon>
        <taxon>Bacillati</taxon>
        <taxon>Actinomycetota</taxon>
        <taxon>Actinomycetes</taxon>
        <taxon>Mycobacteriales</taxon>
        <taxon>Corynebacteriaceae</taxon>
        <taxon>Corynebacterium</taxon>
    </lineage>
</organism>
<dbReference type="CDD" id="cd18746">
    <property type="entry name" value="PIN_VapC4-5_FitB-like"/>
    <property type="match status" value="1"/>
</dbReference>
<dbReference type="InterPro" id="IPR002716">
    <property type="entry name" value="PIN_dom"/>
</dbReference>
<dbReference type="PANTHER" id="PTHR33653:SF1">
    <property type="entry name" value="RIBONUCLEASE VAPC2"/>
    <property type="match status" value="1"/>
</dbReference>
<evidence type="ECO:0000313" key="10">
    <source>
        <dbReference type="Proteomes" id="UP000182498"/>
    </source>
</evidence>
<feature type="domain" description="PIN" evidence="8">
    <location>
        <begin position="3"/>
        <end position="127"/>
    </location>
</feature>
<keyword evidence="2" id="KW-1277">Toxin-antitoxin system</keyword>
<keyword evidence="6" id="KW-0460">Magnesium</keyword>
<dbReference type="Pfam" id="PF01850">
    <property type="entry name" value="PIN"/>
    <property type="match status" value="1"/>
</dbReference>
<dbReference type="AlphaFoldDB" id="A0A0X2NP88"/>
<dbReference type="OrthoDB" id="9804823at2"/>
<dbReference type="Gene3D" id="3.40.50.1010">
    <property type="entry name" value="5'-nuclease"/>
    <property type="match status" value="1"/>
</dbReference>
<keyword evidence="10" id="KW-1185">Reference proteome</keyword>
<dbReference type="GO" id="GO:0004518">
    <property type="term" value="F:nuclease activity"/>
    <property type="evidence" value="ECO:0007669"/>
    <property type="project" value="UniProtKB-KW"/>
</dbReference>
<reference evidence="10" key="1">
    <citation type="submission" date="2015-11" db="EMBL/GenBank/DDBJ databases">
        <authorList>
            <person name="Dugat-Bony E."/>
        </authorList>
    </citation>
    <scope>NUCLEOTIDE SEQUENCE [LARGE SCALE GENOMIC DNA]</scope>
    <source>
        <strain evidence="10">Mu292</strain>
    </source>
</reference>
<evidence type="ECO:0000256" key="3">
    <source>
        <dbReference type="ARBA" id="ARBA00022722"/>
    </source>
</evidence>
<dbReference type="GO" id="GO:0046872">
    <property type="term" value="F:metal ion binding"/>
    <property type="evidence" value="ECO:0007669"/>
    <property type="project" value="UniProtKB-KW"/>
</dbReference>
<evidence type="ECO:0000313" key="9">
    <source>
        <dbReference type="EMBL" id="CUU66598.1"/>
    </source>
</evidence>
<evidence type="ECO:0000256" key="4">
    <source>
        <dbReference type="ARBA" id="ARBA00022723"/>
    </source>
</evidence>
<evidence type="ECO:0000256" key="5">
    <source>
        <dbReference type="ARBA" id="ARBA00022801"/>
    </source>
</evidence>
<accession>A0A0X2NP88</accession>
<dbReference type="InterPro" id="IPR050556">
    <property type="entry name" value="Type_II_TA_system_RNase"/>
</dbReference>
<evidence type="ECO:0000256" key="2">
    <source>
        <dbReference type="ARBA" id="ARBA00022649"/>
    </source>
</evidence>
<dbReference type="EMBL" id="FAUH01000013">
    <property type="protein sequence ID" value="CUU66598.1"/>
    <property type="molecule type" value="Genomic_DNA"/>
</dbReference>
<dbReference type="RefSeq" id="WP_073884306.1">
    <property type="nucleotide sequence ID" value="NZ_FAUH01000013.1"/>
</dbReference>
<keyword evidence="4" id="KW-0479">Metal-binding</keyword>
<sequence>MSYLVDTNVISELRRRQCDPRVQAWMDDQPASGLFLNVITVIEIETGILRLSRRDRAQATELYRWFQGLLLPAFEGRILAVDLEVSRKVARLHVPDPAPRHDALIAGTALVHDLTVVTRNIADFDRTGVSLLNPWES</sequence>